<sequence length="243" mass="25177">MIMTGQTITNPASGGLGIVLNVREVAQTADGRVLAEYEALEVKPGNKSGLSNGAYGFGDVSAAGVRTRIVDPRTLTEAQAVASGVSRGEYREAREATEDNAESKSAGPKNPADMSDAEKAAVAKLQARDSAVKQEEKAHAAAAGMYASAPQYEYQIGPDGKAYAVGGHVDISVSLVGSKEDRERALATIQNAALAPNAPSGADMAAFRDASLQRAALGSDASEVMSNDQQPKNDANDIFSIYA</sequence>
<dbReference type="Proteomes" id="UP000252266">
    <property type="component" value="Unassembled WGS sequence"/>
</dbReference>
<proteinExistence type="predicted"/>
<accession>A0A367XGN8</accession>
<comment type="caution">
    <text evidence="2">The sequence shown here is derived from an EMBL/GenBank/DDBJ whole genome shotgun (WGS) entry which is preliminary data.</text>
</comment>
<feature type="compositionally biased region" description="Basic and acidic residues" evidence="1">
    <location>
        <begin position="88"/>
        <end position="97"/>
    </location>
</feature>
<dbReference type="AlphaFoldDB" id="A0A367XGN8"/>
<evidence type="ECO:0000313" key="3">
    <source>
        <dbReference type="Proteomes" id="UP000252266"/>
    </source>
</evidence>
<evidence type="ECO:0000256" key="1">
    <source>
        <dbReference type="SAM" id="MobiDB-lite"/>
    </source>
</evidence>
<dbReference type="EMBL" id="JPWJ01000001">
    <property type="protein sequence ID" value="RCK52807.1"/>
    <property type="molecule type" value="Genomic_DNA"/>
</dbReference>
<name>A0A367XGN8_9PROT</name>
<evidence type="ECO:0008006" key="4">
    <source>
        <dbReference type="Google" id="ProtNLM"/>
    </source>
</evidence>
<gene>
    <name evidence="2" type="ORF">TH44_00835</name>
</gene>
<evidence type="ECO:0000313" key="2">
    <source>
        <dbReference type="EMBL" id="RCK52807.1"/>
    </source>
</evidence>
<dbReference type="InterPro" id="IPR021973">
    <property type="entry name" value="SprA-related"/>
</dbReference>
<reference evidence="2 3" key="1">
    <citation type="submission" date="2014-07" db="EMBL/GenBank/DDBJ databases">
        <title>Draft genome sequence of Thalassospira xiamenensis IB13.</title>
        <authorList>
            <person name="Lai Q."/>
            <person name="Shao Z."/>
        </authorList>
    </citation>
    <scope>NUCLEOTIDE SEQUENCE [LARGE SCALE GENOMIC DNA]</scope>
    <source>
        <strain evidence="2 3">IB13</strain>
    </source>
</reference>
<organism evidence="2 3">
    <name type="scientific">Thalassospira xiamenensis</name>
    <dbReference type="NCBI Taxonomy" id="220697"/>
    <lineage>
        <taxon>Bacteria</taxon>
        <taxon>Pseudomonadati</taxon>
        <taxon>Pseudomonadota</taxon>
        <taxon>Alphaproteobacteria</taxon>
        <taxon>Rhodospirillales</taxon>
        <taxon>Thalassospiraceae</taxon>
        <taxon>Thalassospira</taxon>
    </lineage>
</organism>
<protein>
    <recommendedName>
        <fullName evidence="4">SprA-related family protein</fullName>
    </recommendedName>
</protein>
<dbReference type="Pfam" id="PF12118">
    <property type="entry name" value="SprA-related"/>
    <property type="match status" value="1"/>
</dbReference>
<feature type="region of interest" description="Disordered" evidence="1">
    <location>
        <begin position="82"/>
        <end position="119"/>
    </location>
</feature>